<dbReference type="Pfam" id="PF07716">
    <property type="entry name" value="bZIP_2"/>
    <property type="match status" value="1"/>
</dbReference>
<dbReference type="Proteomes" id="UP001251528">
    <property type="component" value="Unassembled WGS sequence"/>
</dbReference>
<dbReference type="GO" id="GO:0001228">
    <property type="term" value="F:DNA-binding transcription activator activity, RNA polymerase II-specific"/>
    <property type="evidence" value="ECO:0007669"/>
    <property type="project" value="TreeGrafter"/>
</dbReference>
<dbReference type="GO" id="GO:0000977">
    <property type="term" value="F:RNA polymerase II transcription regulatory region sequence-specific DNA binding"/>
    <property type="evidence" value="ECO:0007669"/>
    <property type="project" value="TreeGrafter"/>
</dbReference>
<dbReference type="Gene3D" id="1.20.5.170">
    <property type="match status" value="1"/>
</dbReference>
<feature type="domain" description="BZIP" evidence="8">
    <location>
        <begin position="248"/>
        <end position="311"/>
    </location>
</feature>
<keyword evidence="5" id="KW-0539">Nucleus</keyword>
<dbReference type="PANTHER" id="PTHR13044">
    <property type="entry name" value="ACTIVATING TRANSCRIPTION FACTOR ATF 4/5"/>
    <property type="match status" value="1"/>
</dbReference>
<dbReference type="AlphaFoldDB" id="A0AAJ0CMS0"/>
<dbReference type="PROSITE" id="PS50217">
    <property type="entry name" value="BZIP"/>
    <property type="match status" value="1"/>
</dbReference>
<keyword evidence="4" id="KW-0804">Transcription</keyword>
<dbReference type="EMBL" id="JASWJB010000167">
    <property type="protein sequence ID" value="KAK2594484.1"/>
    <property type="molecule type" value="Genomic_DNA"/>
</dbReference>
<feature type="region of interest" description="Disordered" evidence="7">
    <location>
        <begin position="191"/>
        <end position="266"/>
    </location>
</feature>
<feature type="coiled-coil region" evidence="6">
    <location>
        <begin position="273"/>
        <end position="307"/>
    </location>
</feature>
<evidence type="ECO:0000256" key="4">
    <source>
        <dbReference type="ARBA" id="ARBA00023163"/>
    </source>
</evidence>
<evidence type="ECO:0000313" key="10">
    <source>
        <dbReference type="Proteomes" id="UP001251528"/>
    </source>
</evidence>
<evidence type="ECO:0000256" key="2">
    <source>
        <dbReference type="ARBA" id="ARBA00023015"/>
    </source>
</evidence>
<dbReference type="InterPro" id="IPR046347">
    <property type="entry name" value="bZIP_sf"/>
</dbReference>
<reference evidence="9" key="1">
    <citation type="submission" date="2023-06" db="EMBL/GenBank/DDBJ databases">
        <title>Conoideocrella luteorostrata (Hypocreales: Clavicipitaceae), a potential biocontrol fungus for elongate hemlock scale in United States Christmas tree production areas.</title>
        <authorList>
            <person name="Barrett H."/>
            <person name="Lovett B."/>
            <person name="Macias A.M."/>
            <person name="Stajich J.E."/>
            <person name="Kasson M.T."/>
        </authorList>
    </citation>
    <scope>NUCLEOTIDE SEQUENCE</scope>
    <source>
        <strain evidence="9">ARSEF 14590</strain>
    </source>
</reference>
<keyword evidence="10" id="KW-1185">Reference proteome</keyword>
<sequence>MDAAAATVTAASRYIAKFFRPQQRKIPRPPCNFTSSDSSPDNSPPWPLPLEDFVIFDQLQAQLPLAPPPTTVRPSASASPEELSLGLSPSFFQTPALSALDTPDMTYLGLFGGVDSGHVLGQNDDSHHRHSSHQLNHDILGQVSHNFLGSGLHILSHSHQDTPSMHNTTAALSHERLTTNSTKDAFFTARSAPSATSASSSSATSASSRLHISPLPKLLDPPASSGSAGSKRKHTASPPADMDPDSEDAQTTIKRQRNTMAARKYRQKRLDKISDLEHALSEVSGERDELKLQLARREAEVEALREMLSKK</sequence>
<comment type="subcellular location">
    <subcellularLocation>
        <location evidence="1">Nucleus</location>
    </subcellularLocation>
</comment>
<keyword evidence="6" id="KW-0175">Coiled coil</keyword>
<dbReference type="SUPFAM" id="SSF57959">
    <property type="entry name" value="Leucine zipper domain"/>
    <property type="match status" value="1"/>
</dbReference>
<accession>A0AAJ0CMS0</accession>
<comment type="caution">
    <text evidence="9">The sequence shown here is derived from an EMBL/GenBank/DDBJ whole genome shotgun (WGS) entry which is preliminary data.</text>
</comment>
<dbReference type="GO" id="GO:0005634">
    <property type="term" value="C:nucleus"/>
    <property type="evidence" value="ECO:0007669"/>
    <property type="project" value="UniProtKB-SubCell"/>
</dbReference>
<dbReference type="SMART" id="SM00338">
    <property type="entry name" value="BRLZ"/>
    <property type="match status" value="1"/>
</dbReference>
<feature type="compositionally biased region" description="Low complexity" evidence="7">
    <location>
        <begin position="191"/>
        <end position="208"/>
    </location>
</feature>
<dbReference type="InterPro" id="IPR004827">
    <property type="entry name" value="bZIP"/>
</dbReference>
<proteinExistence type="predicted"/>
<dbReference type="PANTHER" id="PTHR13044:SF14">
    <property type="entry name" value="CRYPTOCEPHAL, ISOFORM A"/>
    <property type="match status" value="1"/>
</dbReference>
<keyword evidence="2" id="KW-0805">Transcription regulation</keyword>
<protein>
    <recommendedName>
        <fullName evidence="8">BZIP domain-containing protein</fullName>
    </recommendedName>
</protein>
<gene>
    <name evidence="9" type="ORF">QQS21_007831</name>
</gene>
<evidence type="ECO:0000256" key="7">
    <source>
        <dbReference type="SAM" id="MobiDB-lite"/>
    </source>
</evidence>
<keyword evidence="3" id="KW-0238">DNA-binding</keyword>
<evidence type="ECO:0000259" key="8">
    <source>
        <dbReference type="PROSITE" id="PS50217"/>
    </source>
</evidence>
<evidence type="ECO:0000256" key="1">
    <source>
        <dbReference type="ARBA" id="ARBA00004123"/>
    </source>
</evidence>
<evidence type="ECO:0000256" key="6">
    <source>
        <dbReference type="SAM" id="Coils"/>
    </source>
</evidence>
<dbReference type="CDD" id="cd12193">
    <property type="entry name" value="bZIP_GCN4"/>
    <property type="match status" value="1"/>
</dbReference>
<evidence type="ECO:0000313" key="9">
    <source>
        <dbReference type="EMBL" id="KAK2594484.1"/>
    </source>
</evidence>
<name>A0AAJ0CMS0_9HYPO</name>
<feature type="region of interest" description="Disordered" evidence="7">
    <location>
        <begin position="21"/>
        <end position="44"/>
    </location>
</feature>
<evidence type="ECO:0000256" key="5">
    <source>
        <dbReference type="ARBA" id="ARBA00023242"/>
    </source>
</evidence>
<dbReference type="PROSITE" id="PS00036">
    <property type="entry name" value="BZIP_BASIC"/>
    <property type="match status" value="1"/>
</dbReference>
<organism evidence="9 10">
    <name type="scientific">Conoideocrella luteorostrata</name>
    <dbReference type="NCBI Taxonomy" id="1105319"/>
    <lineage>
        <taxon>Eukaryota</taxon>
        <taxon>Fungi</taxon>
        <taxon>Dikarya</taxon>
        <taxon>Ascomycota</taxon>
        <taxon>Pezizomycotina</taxon>
        <taxon>Sordariomycetes</taxon>
        <taxon>Hypocreomycetidae</taxon>
        <taxon>Hypocreales</taxon>
        <taxon>Clavicipitaceae</taxon>
        <taxon>Conoideocrella</taxon>
    </lineage>
</organism>
<evidence type="ECO:0000256" key="3">
    <source>
        <dbReference type="ARBA" id="ARBA00023125"/>
    </source>
</evidence>